<comment type="similarity">
    <text evidence="1 5">Belongs to the Fmt family.</text>
</comment>
<dbReference type="Gene3D" id="3.40.50.12230">
    <property type="match status" value="1"/>
</dbReference>
<dbReference type="PANTHER" id="PTHR11138:SF5">
    <property type="entry name" value="METHIONYL-TRNA FORMYLTRANSFERASE, MITOCHONDRIAL"/>
    <property type="match status" value="1"/>
</dbReference>
<keyword evidence="4 5" id="KW-0648">Protein biosynthesis</keyword>
<evidence type="ECO:0000256" key="1">
    <source>
        <dbReference type="ARBA" id="ARBA00010699"/>
    </source>
</evidence>
<dbReference type="SUPFAM" id="SSF50486">
    <property type="entry name" value="FMT C-terminal domain-like"/>
    <property type="match status" value="1"/>
</dbReference>
<name>A0A9D1S379_9FIRM</name>
<dbReference type="NCBIfam" id="TIGR00460">
    <property type="entry name" value="fmt"/>
    <property type="match status" value="1"/>
</dbReference>
<comment type="catalytic activity">
    <reaction evidence="5">
        <text>L-methionyl-tRNA(fMet) + (6R)-10-formyltetrahydrofolate = N-formyl-L-methionyl-tRNA(fMet) + (6S)-5,6,7,8-tetrahydrofolate + H(+)</text>
        <dbReference type="Rhea" id="RHEA:24380"/>
        <dbReference type="Rhea" id="RHEA-COMP:9952"/>
        <dbReference type="Rhea" id="RHEA-COMP:9953"/>
        <dbReference type="ChEBI" id="CHEBI:15378"/>
        <dbReference type="ChEBI" id="CHEBI:57453"/>
        <dbReference type="ChEBI" id="CHEBI:78530"/>
        <dbReference type="ChEBI" id="CHEBI:78844"/>
        <dbReference type="ChEBI" id="CHEBI:195366"/>
        <dbReference type="EC" id="2.1.2.9"/>
    </reaction>
</comment>
<dbReference type="InterPro" id="IPR011034">
    <property type="entry name" value="Formyl_transferase-like_C_sf"/>
</dbReference>
<dbReference type="InterPro" id="IPR044135">
    <property type="entry name" value="Met-tRNA-FMT_C"/>
</dbReference>
<organism evidence="8 9">
    <name type="scientific">Candidatus Alloenteromonas pullicola</name>
    <dbReference type="NCBI Taxonomy" id="2840784"/>
    <lineage>
        <taxon>Bacteria</taxon>
        <taxon>Bacillati</taxon>
        <taxon>Bacillota</taxon>
        <taxon>Bacillota incertae sedis</taxon>
        <taxon>Candidatus Alloenteromonas</taxon>
    </lineage>
</organism>
<dbReference type="GO" id="GO:0005829">
    <property type="term" value="C:cytosol"/>
    <property type="evidence" value="ECO:0007669"/>
    <property type="project" value="TreeGrafter"/>
</dbReference>
<proteinExistence type="inferred from homology"/>
<protein>
    <recommendedName>
        <fullName evidence="2 5">Methionyl-tRNA formyltransferase</fullName>
        <ecNumber evidence="2 5">2.1.2.9</ecNumber>
    </recommendedName>
</protein>
<gene>
    <name evidence="5" type="primary">fmt</name>
    <name evidence="8" type="ORF">IAC52_03610</name>
</gene>
<feature type="domain" description="Formyl transferase N-terminal" evidence="6">
    <location>
        <begin position="9"/>
        <end position="180"/>
    </location>
</feature>
<sequence length="309" mass="33776">MKKEISIAYMGTPEISAYVLEKLLEDGYSIKALITNPDKPVGRKGILTPPPTKVVAKRHGIPVYQPVRLRKDHDWFASLGVDLLLTFAYGQIVPEDMLSIPPKGCLNLHGSLLPAYRGAAPMQRAIENGEAVSGVTLMEMVKAMDAGRMYAKKEVPIEESDDYTSYSRKIAEAAYEVFAENIEAYLDGRLPGEAQDESKVTFADKISKEEEHLPLSLSRKRFVDKVRSLSQEPGGYLFLGKDKVKVLKAAPGEESDDELGTIKVAKHGIKVKVGDGYVGLLTLLPEGKKAMDGASYAAGHRLLDGQKAS</sequence>
<dbReference type="InterPro" id="IPR036477">
    <property type="entry name" value="Formyl_transf_N_sf"/>
</dbReference>
<comment type="function">
    <text evidence="5">Attaches a formyl group to the free amino group of methionyl-tRNA(fMet). The formyl group appears to play a dual role in the initiator identity of N-formylmethionyl-tRNA by promoting its recognition by IF2 and preventing the misappropriation of this tRNA by the elongation apparatus.</text>
</comment>
<evidence type="ECO:0000313" key="8">
    <source>
        <dbReference type="EMBL" id="HIU45366.1"/>
    </source>
</evidence>
<dbReference type="GO" id="GO:0004479">
    <property type="term" value="F:methionyl-tRNA formyltransferase activity"/>
    <property type="evidence" value="ECO:0007669"/>
    <property type="project" value="UniProtKB-UniRule"/>
</dbReference>
<feature type="domain" description="Formyl transferase C-terminal" evidence="7">
    <location>
        <begin position="205"/>
        <end position="301"/>
    </location>
</feature>
<dbReference type="InterPro" id="IPR041711">
    <property type="entry name" value="Met-tRNA-FMT_N"/>
</dbReference>
<reference evidence="8" key="2">
    <citation type="journal article" date="2021" name="PeerJ">
        <title>Extensive microbial diversity within the chicken gut microbiome revealed by metagenomics and culture.</title>
        <authorList>
            <person name="Gilroy R."/>
            <person name="Ravi A."/>
            <person name="Getino M."/>
            <person name="Pursley I."/>
            <person name="Horton D.L."/>
            <person name="Alikhan N.F."/>
            <person name="Baker D."/>
            <person name="Gharbi K."/>
            <person name="Hall N."/>
            <person name="Watson M."/>
            <person name="Adriaenssens E.M."/>
            <person name="Foster-Nyarko E."/>
            <person name="Jarju S."/>
            <person name="Secka A."/>
            <person name="Antonio M."/>
            <person name="Oren A."/>
            <person name="Chaudhuri R.R."/>
            <person name="La Ragione R."/>
            <person name="Hildebrand F."/>
            <person name="Pallen M.J."/>
        </authorList>
    </citation>
    <scope>NUCLEOTIDE SEQUENCE</scope>
    <source>
        <strain evidence="8">ChiGjej1B1-22543</strain>
    </source>
</reference>
<dbReference type="Pfam" id="PF00551">
    <property type="entry name" value="Formyl_trans_N"/>
    <property type="match status" value="1"/>
</dbReference>
<evidence type="ECO:0000259" key="6">
    <source>
        <dbReference type="Pfam" id="PF00551"/>
    </source>
</evidence>
<dbReference type="PROSITE" id="PS00373">
    <property type="entry name" value="GART"/>
    <property type="match status" value="1"/>
</dbReference>
<dbReference type="Proteomes" id="UP000824070">
    <property type="component" value="Unassembled WGS sequence"/>
</dbReference>
<evidence type="ECO:0000256" key="4">
    <source>
        <dbReference type="ARBA" id="ARBA00022917"/>
    </source>
</evidence>
<keyword evidence="3 5" id="KW-0808">Transferase</keyword>
<feature type="binding site" evidence="5">
    <location>
        <begin position="111"/>
        <end position="114"/>
    </location>
    <ligand>
        <name>(6S)-5,6,7,8-tetrahydrofolate</name>
        <dbReference type="ChEBI" id="CHEBI:57453"/>
    </ligand>
</feature>
<dbReference type="CDD" id="cd08704">
    <property type="entry name" value="Met_tRNA_FMT_C"/>
    <property type="match status" value="1"/>
</dbReference>
<evidence type="ECO:0000256" key="2">
    <source>
        <dbReference type="ARBA" id="ARBA00012261"/>
    </source>
</evidence>
<dbReference type="InterPro" id="IPR005794">
    <property type="entry name" value="Fmt"/>
</dbReference>
<evidence type="ECO:0000256" key="3">
    <source>
        <dbReference type="ARBA" id="ARBA00022679"/>
    </source>
</evidence>
<dbReference type="CDD" id="cd08646">
    <property type="entry name" value="FMT_core_Met-tRNA-FMT_N"/>
    <property type="match status" value="1"/>
</dbReference>
<evidence type="ECO:0000313" key="9">
    <source>
        <dbReference type="Proteomes" id="UP000824070"/>
    </source>
</evidence>
<dbReference type="PANTHER" id="PTHR11138">
    <property type="entry name" value="METHIONYL-TRNA FORMYLTRANSFERASE"/>
    <property type="match status" value="1"/>
</dbReference>
<evidence type="ECO:0000259" key="7">
    <source>
        <dbReference type="Pfam" id="PF02911"/>
    </source>
</evidence>
<dbReference type="SUPFAM" id="SSF53328">
    <property type="entry name" value="Formyltransferase"/>
    <property type="match status" value="1"/>
</dbReference>
<dbReference type="Pfam" id="PF02911">
    <property type="entry name" value="Formyl_trans_C"/>
    <property type="match status" value="1"/>
</dbReference>
<dbReference type="EMBL" id="DVMV01000025">
    <property type="protein sequence ID" value="HIU45366.1"/>
    <property type="molecule type" value="Genomic_DNA"/>
</dbReference>
<dbReference type="AlphaFoldDB" id="A0A9D1S379"/>
<dbReference type="EC" id="2.1.2.9" evidence="2 5"/>
<accession>A0A9D1S379</accession>
<dbReference type="HAMAP" id="MF_00182">
    <property type="entry name" value="Formyl_trans"/>
    <property type="match status" value="1"/>
</dbReference>
<dbReference type="InterPro" id="IPR005793">
    <property type="entry name" value="Formyl_trans_C"/>
</dbReference>
<reference evidence="8" key="1">
    <citation type="submission" date="2020-10" db="EMBL/GenBank/DDBJ databases">
        <authorList>
            <person name="Gilroy R."/>
        </authorList>
    </citation>
    <scope>NUCLEOTIDE SEQUENCE</scope>
    <source>
        <strain evidence="8">ChiGjej1B1-22543</strain>
    </source>
</reference>
<comment type="caution">
    <text evidence="8">The sequence shown here is derived from an EMBL/GenBank/DDBJ whole genome shotgun (WGS) entry which is preliminary data.</text>
</comment>
<dbReference type="InterPro" id="IPR001555">
    <property type="entry name" value="GART_AS"/>
</dbReference>
<evidence type="ECO:0000256" key="5">
    <source>
        <dbReference type="HAMAP-Rule" id="MF_00182"/>
    </source>
</evidence>
<dbReference type="InterPro" id="IPR002376">
    <property type="entry name" value="Formyl_transf_N"/>
</dbReference>